<evidence type="ECO:0000313" key="3">
    <source>
        <dbReference type="Proteomes" id="UP000554235"/>
    </source>
</evidence>
<dbReference type="Proteomes" id="UP000554235">
    <property type="component" value="Unassembled WGS sequence"/>
</dbReference>
<feature type="non-terminal residue" evidence="2">
    <location>
        <position position="1"/>
    </location>
</feature>
<evidence type="ECO:0000313" key="2">
    <source>
        <dbReference type="EMBL" id="KAF4470248.1"/>
    </source>
</evidence>
<dbReference type="PANTHER" id="PTHR48079:SF6">
    <property type="entry name" value="NAD(P)-BINDING DOMAIN-CONTAINING PROTEIN-RELATED"/>
    <property type="match status" value="1"/>
</dbReference>
<dbReference type="Gene3D" id="3.40.50.720">
    <property type="entry name" value="NAD(P)-binding Rossmann-like Domain"/>
    <property type="match status" value="1"/>
</dbReference>
<dbReference type="OrthoDB" id="10262413at2759"/>
<dbReference type="GO" id="GO:0004029">
    <property type="term" value="F:aldehyde dehydrogenase (NAD+) activity"/>
    <property type="evidence" value="ECO:0007669"/>
    <property type="project" value="TreeGrafter"/>
</dbReference>
<keyword evidence="3" id="KW-1185">Reference proteome</keyword>
<dbReference type="GO" id="GO:0005737">
    <property type="term" value="C:cytoplasm"/>
    <property type="evidence" value="ECO:0007669"/>
    <property type="project" value="TreeGrafter"/>
</dbReference>
<dbReference type="SUPFAM" id="SSF51735">
    <property type="entry name" value="NAD(P)-binding Rossmann-fold domains"/>
    <property type="match status" value="1"/>
</dbReference>
<dbReference type="InterPro" id="IPR051783">
    <property type="entry name" value="NAD(P)-dependent_oxidoreduct"/>
</dbReference>
<dbReference type="EMBL" id="JAADYS010000376">
    <property type="protein sequence ID" value="KAF4470248.1"/>
    <property type="molecule type" value="Genomic_DNA"/>
</dbReference>
<sequence length="203" mass="22253">MSHNVLITGASGYLGGDLLAGLSDAKLPTFGKLYALVRTPEQAKAVQQYGAEPLTLDVTDGDAIRDAIVSKKITIVFFLINSFKSVSQELFIKALGEVKKKIGSEVHFLHTSGAKMFSSHAGAPADRQLYDDDPDLYTIHKAQRPRLEPFKIALNTNNTIVELAEANQVRSYVFVPCIVYKKGRGFSNPISIQTIAYLLIPIK</sequence>
<dbReference type="InterPro" id="IPR008030">
    <property type="entry name" value="NmrA-like"/>
</dbReference>
<dbReference type="InterPro" id="IPR036291">
    <property type="entry name" value="NAD(P)-bd_dom_sf"/>
</dbReference>
<accession>A0A8H4LMD1</accession>
<name>A0A8H4LMD1_9HYPO</name>
<dbReference type="AlphaFoldDB" id="A0A8H4LMD1"/>
<dbReference type="PANTHER" id="PTHR48079">
    <property type="entry name" value="PROTEIN YEEZ"/>
    <property type="match status" value="1"/>
</dbReference>
<organism evidence="2 3">
    <name type="scientific">Fusarium albosuccineum</name>
    <dbReference type="NCBI Taxonomy" id="1237068"/>
    <lineage>
        <taxon>Eukaryota</taxon>
        <taxon>Fungi</taxon>
        <taxon>Dikarya</taxon>
        <taxon>Ascomycota</taxon>
        <taxon>Pezizomycotina</taxon>
        <taxon>Sordariomycetes</taxon>
        <taxon>Hypocreomycetidae</taxon>
        <taxon>Hypocreales</taxon>
        <taxon>Nectriaceae</taxon>
        <taxon>Fusarium</taxon>
        <taxon>Fusarium decemcellulare species complex</taxon>
    </lineage>
</organism>
<proteinExistence type="predicted"/>
<reference evidence="2 3" key="1">
    <citation type="submission" date="2020-01" db="EMBL/GenBank/DDBJ databases">
        <title>Identification and distribution of gene clusters putatively required for synthesis of sphingolipid metabolism inhibitors in phylogenetically diverse species of the filamentous fungus Fusarium.</title>
        <authorList>
            <person name="Kim H.-S."/>
            <person name="Busman M."/>
            <person name="Brown D.W."/>
            <person name="Divon H."/>
            <person name="Uhlig S."/>
            <person name="Proctor R.H."/>
        </authorList>
    </citation>
    <scope>NUCLEOTIDE SEQUENCE [LARGE SCALE GENOMIC DNA]</scope>
    <source>
        <strain evidence="2 3">NRRL 20459</strain>
    </source>
</reference>
<gene>
    <name evidence="2" type="ORF">FALBO_2849</name>
</gene>
<protein>
    <submittedName>
        <fullName evidence="2">Nad dependent epimerase dehydratase family</fullName>
    </submittedName>
</protein>
<comment type="caution">
    <text evidence="2">The sequence shown here is derived from an EMBL/GenBank/DDBJ whole genome shotgun (WGS) entry which is preliminary data.</text>
</comment>
<feature type="domain" description="NmrA-like" evidence="1">
    <location>
        <begin position="2"/>
        <end position="92"/>
    </location>
</feature>
<evidence type="ECO:0000259" key="1">
    <source>
        <dbReference type="Pfam" id="PF05368"/>
    </source>
</evidence>
<dbReference type="Pfam" id="PF05368">
    <property type="entry name" value="NmrA"/>
    <property type="match status" value="1"/>
</dbReference>